<dbReference type="Gene3D" id="1.10.443.10">
    <property type="entry name" value="Intergrase catalytic core"/>
    <property type="match status" value="1"/>
</dbReference>
<dbReference type="InterPro" id="IPR043128">
    <property type="entry name" value="Rev_trsase/Diguanyl_cyclase"/>
</dbReference>
<evidence type="ECO:0000256" key="1">
    <source>
        <dbReference type="ARBA" id="ARBA00023172"/>
    </source>
</evidence>
<name>A0ABN9WCJ6_9DINO</name>
<protein>
    <recommendedName>
        <fullName evidence="5">Reverse transcriptase domain-containing protein</fullName>
    </recommendedName>
</protein>
<accession>A0ABN9WCJ6</accession>
<evidence type="ECO:0000256" key="2">
    <source>
        <dbReference type="SAM" id="MobiDB-lite"/>
    </source>
</evidence>
<dbReference type="InterPro" id="IPR013762">
    <property type="entry name" value="Integrase-like_cat_sf"/>
</dbReference>
<evidence type="ECO:0000313" key="3">
    <source>
        <dbReference type="EMBL" id="CAK0883484.1"/>
    </source>
</evidence>
<feature type="region of interest" description="Disordered" evidence="2">
    <location>
        <begin position="455"/>
        <end position="490"/>
    </location>
</feature>
<dbReference type="SUPFAM" id="SSF56672">
    <property type="entry name" value="DNA/RNA polymerases"/>
    <property type="match status" value="1"/>
</dbReference>
<reference evidence="3" key="1">
    <citation type="submission" date="2023-10" db="EMBL/GenBank/DDBJ databases">
        <authorList>
            <person name="Chen Y."/>
            <person name="Shah S."/>
            <person name="Dougan E. K."/>
            <person name="Thang M."/>
            <person name="Chan C."/>
        </authorList>
    </citation>
    <scope>NUCLEOTIDE SEQUENCE [LARGE SCALE GENOMIC DNA]</scope>
</reference>
<dbReference type="InterPro" id="IPR043502">
    <property type="entry name" value="DNA/RNA_pol_sf"/>
</dbReference>
<feature type="region of interest" description="Disordered" evidence="2">
    <location>
        <begin position="833"/>
        <end position="853"/>
    </location>
</feature>
<evidence type="ECO:0000313" key="4">
    <source>
        <dbReference type="Proteomes" id="UP001189429"/>
    </source>
</evidence>
<gene>
    <name evidence="3" type="ORF">PCOR1329_LOCUS65694</name>
</gene>
<feature type="region of interest" description="Disordered" evidence="2">
    <location>
        <begin position="421"/>
        <end position="442"/>
    </location>
</feature>
<organism evidence="3 4">
    <name type="scientific">Prorocentrum cordatum</name>
    <dbReference type="NCBI Taxonomy" id="2364126"/>
    <lineage>
        <taxon>Eukaryota</taxon>
        <taxon>Sar</taxon>
        <taxon>Alveolata</taxon>
        <taxon>Dinophyceae</taxon>
        <taxon>Prorocentrales</taxon>
        <taxon>Prorocentraceae</taxon>
        <taxon>Prorocentrum</taxon>
    </lineage>
</organism>
<dbReference type="Gene3D" id="3.10.10.10">
    <property type="entry name" value="HIV Type 1 Reverse Transcriptase, subunit A, domain 1"/>
    <property type="match status" value="1"/>
</dbReference>
<keyword evidence="4" id="KW-1185">Reference proteome</keyword>
<proteinExistence type="predicted"/>
<dbReference type="Proteomes" id="UP001189429">
    <property type="component" value="Unassembled WGS sequence"/>
</dbReference>
<sequence>MPPPPCTAAQALSELGGIRPGHADSDPRRNFQPDLVPLPTVGGLADGEQVLSGQALERWRCVFDYFAARDQVRYSNFAMQMLEAGLVTIHAERPATVGIFFVAKKDGRLRVILDTRAVNDLFDEPAHSRLPTPASWASVEIGLTDDLILSQMDVDNAFYRCKAPPGVSDLFALPRFLLGTFIAMATASAVRAGVPSEAFLLDKKHAPDITGDKFGTAIYVDNAGVIGTSDDVVRDMAKKLYAQLAADGLQCKDLEHGLPEAQFAGMALDQATGRISVGHRRCWKVRLAIVAILEDGFVSGKVLHRIVGHFTWSAILRRCLLSIPHSIYRFIEVAGDSRIKIWPAVARELRWMMALPLAYTDSKKPWSTQVVATDSEGANVTDNGGFGIVVKPFDLQTVREWGRQSERWRFAVEDAAQARRRALASDAEPSGAPRPCEGALPDELHPELMDIRRESPEARASPQAAVEALARASGDPDAPPEFDDGLWRPGGGPYTLGPSSTWRDWIDDGGFEDFDSVEASRARSFGQYFLEVNKVTRPSAMMYDRYFQDFQTWASSNGLPLNASEDISFAMLEYLEDLYFQGHNHDSGEKVIAALEYRAPGIRSAKVLERAKNALKGFRRLAPGLSRAPLPWIGLCALVGAALHINELEFAQCLVFLFRTYLRPSECLGLRVDQLVPPLPGSGTKSWALLLAAEEEAIPTKTKEFDESILLDSPELVCLYPRFSTLKKRSGWDKVWSFDYRKFSSLFKRVSEAAGLGQANLHPCMMRRGGASDDALRQTRFLEEIKRRGRWAADTSVKRYEKHARVLKSLECLAKPVRDYGLAIERQLQLLPALQAKPPPPPGLGRKRLHGKG</sequence>
<dbReference type="SUPFAM" id="SSF56349">
    <property type="entry name" value="DNA breaking-rejoining enzymes"/>
    <property type="match status" value="1"/>
</dbReference>
<dbReference type="Gene3D" id="3.30.70.270">
    <property type="match status" value="1"/>
</dbReference>
<dbReference type="EMBL" id="CAUYUJ010018420">
    <property type="protein sequence ID" value="CAK0883484.1"/>
    <property type="molecule type" value="Genomic_DNA"/>
</dbReference>
<comment type="caution">
    <text evidence="3">The sequence shown here is derived from an EMBL/GenBank/DDBJ whole genome shotgun (WGS) entry which is preliminary data.</text>
</comment>
<evidence type="ECO:0008006" key="5">
    <source>
        <dbReference type="Google" id="ProtNLM"/>
    </source>
</evidence>
<dbReference type="InterPro" id="IPR011010">
    <property type="entry name" value="DNA_brk_join_enz"/>
</dbReference>
<keyword evidence="1" id="KW-0233">DNA recombination</keyword>